<reference evidence="2" key="1">
    <citation type="submission" date="2014-03" db="EMBL/GenBank/DDBJ databases">
        <title>The sialotranscriptome of Amblyomma triste, Amblyomma parvum and Amblyomma cajennense ticks, uncovered by 454-based RNA-seq.</title>
        <authorList>
            <person name="Garcia G.R."/>
            <person name="Gardinassi L.G."/>
            <person name="Ribeiro J.M."/>
            <person name="Anatrielo E."/>
            <person name="Ferreira B.R."/>
            <person name="Moreira H.N."/>
            <person name="Mafra C."/>
            <person name="Olegario M.M."/>
            <person name="Szabo P.J."/>
            <person name="Miranda-Santos I.K."/>
            <person name="Maruyama S.R."/>
        </authorList>
    </citation>
    <scope>NUCLEOTIDE SEQUENCE</scope>
    <source>
        <strain evidence="2">Araguapaz</strain>
        <tissue evidence="2">Salivary glands</tissue>
    </source>
</reference>
<feature type="signal peptide" evidence="1">
    <location>
        <begin position="1"/>
        <end position="19"/>
    </location>
</feature>
<keyword evidence="1" id="KW-0732">Signal</keyword>
<evidence type="ECO:0000256" key="1">
    <source>
        <dbReference type="SAM" id="SignalP"/>
    </source>
</evidence>
<feature type="chain" id="PRO_5001517698" evidence="1">
    <location>
        <begin position="20"/>
        <end position="105"/>
    </location>
</feature>
<accession>A0A023FVS0</accession>
<proteinExistence type="evidence at transcript level"/>
<organism evidence="2">
    <name type="scientific">Amblyomma parvum</name>
    <name type="common">South American tick</name>
    <dbReference type="NCBI Taxonomy" id="251391"/>
    <lineage>
        <taxon>Eukaryota</taxon>
        <taxon>Metazoa</taxon>
        <taxon>Ecdysozoa</taxon>
        <taxon>Arthropoda</taxon>
        <taxon>Chelicerata</taxon>
        <taxon>Arachnida</taxon>
        <taxon>Acari</taxon>
        <taxon>Parasitiformes</taxon>
        <taxon>Ixodida</taxon>
        <taxon>Ixodoidea</taxon>
        <taxon>Ixodidae</taxon>
        <taxon>Amblyomminae</taxon>
        <taxon>Amblyomma</taxon>
    </lineage>
</organism>
<dbReference type="InterPro" id="IPR036084">
    <property type="entry name" value="Ser_inhib-like_sf"/>
</dbReference>
<dbReference type="EMBL" id="GBBL01002495">
    <property type="protein sequence ID" value="JAC24825.1"/>
    <property type="molecule type" value="mRNA"/>
</dbReference>
<dbReference type="SUPFAM" id="SSF57567">
    <property type="entry name" value="Serine protease inhibitors"/>
    <property type="match status" value="1"/>
</dbReference>
<dbReference type="Gene3D" id="2.10.25.10">
    <property type="entry name" value="Laminin"/>
    <property type="match status" value="1"/>
</dbReference>
<dbReference type="AlphaFoldDB" id="A0A023FVS0"/>
<evidence type="ECO:0000313" key="2">
    <source>
        <dbReference type="EMBL" id="JAC24825.1"/>
    </source>
</evidence>
<name>A0A023FVS0_AMBPA</name>
<protein>
    <submittedName>
        <fullName evidence="2">Putative secreted protein</fullName>
    </submittedName>
</protein>
<sequence length="105" mass="11962">MKTLLLVFVAVIALDVALARIANSAAQLPRRCHPFGWGALDPKRTCRFNEQCRPGSKSCGELQCRHFNSPPRKRPICTTGFTTRCFCRYGYCRNSNGKCIPIRRW</sequence>